<gene>
    <name evidence="2" type="ORF">X975_14356</name>
</gene>
<organism evidence="2 3">
    <name type="scientific">Stegodyphus mimosarum</name>
    <name type="common">African social velvet spider</name>
    <dbReference type="NCBI Taxonomy" id="407821"/>
    <lineage>
        <taxon>Eukaryota</taxon>
        <taxon>Metazoa</taxon>
        <taxon>Ecdysozoa</taxon>
        <taxon>Arthropoda</taxon>
        <taxon>Chelicerata</taxon>
        <taxon>Arachnida</taxon>
        <taxon>Araneae</taxon>
        <taxon>Araneomorphae</taxon>
        <taxon>Entelegynae</taxon>
        <taxon>Eresoidea</taxon>
        <taxon>Eresidae</taxon>
        <taxon>Stegodyphus</taxon>
    </lineage>
</organism>
<feature type="transmembrane region" description="Helical" evidence="1">
    <location>
        <begin position="53"/>
        <end position="74"/>
    </location>
</feature>
<protein>
    <submittedName>
        <fullName evidence="2">Uncharacterized protein</fullName>
    </submittedName>
</protein>
<keyword evidence="1" id="KW-0472">Membrane</keyword>
<evidence type="ECO:0000256" key="1">
    <source>
        <dbReference type="SAM" id="Phobius"/>
    </source>
</evidence>
<sequence>MCVEKVRLIHLNCVSALFCINTNRRVQSKHNVHSLSALSSAICRVKLHNYQTVLVRTSDVFPFIFFVSFFSVLWHDSNCRY</sequence>
<name>A0A087T105_STEMI</name>
<evidence type="ECO:0000313" key="3">
    <source>
        <dbReference type="Proteomes" id="UP000054359"/>
    </source>
</evidence>
<evidence type="ECO:0000313" key="2">
    <source>
        <dbReference type="EMBL" id="KFM58794.1"/>
    </source>
</evidence>
<keyword evidence="3" id="KW-1185">Reference proteome</keyword>
<proteinExistence type="predicted"/>
<reference evidence="2 3" key="1">
    <citation type="submission" date="2013-11" db="EMBL/GenBank/DDBJ databases">
        <title>Genome sequencing of Stegodyphus mimosarum.</title>
        <authorList>
            <person name="Bechsgaard J."/>
        </authorList>
    </citation>
    <scope>NUCLEOTIDE SEQUENCE [LARGE SCALE GENOMIC DNA]</scope>
</reference>
<dbReference type="AlphaFoldDB" id="A0A087T105"/>
<keyword evidence="1" id="KW-0812">Transmembrane</keyword>
<keyword evidence="1" id="KW-1133">Transmembrane helix</keyword>
<feature type="non-terminal residue" evidence="2">
    <location>
        <position position="81"/>
    </location>
</feature>
<dbReference type="EMBL" id="KK112890">
    <property type="protein sequence ID" value="KFM58794.1"/>
    <property type="molecule type" value="Genomic_DNA"/>
</dbReference>
<dbReference type="Proteomes" id="UP000054359">
    <property type="component" value="Unassembled WGS sequence"/>
</dbReference>
<accession>A0A087T105</accession>